<gene>
    <name evidence="1" type="ORF">AARAC_000260</name>
</gene>
<dbReference type="SUPFAM" id="SSF52540">
    <property type="entry name" value="P-loop containing nucleoside triphosphate hydrolases"/>
    <property type="match status" value="1"/>
</dbReference>
<dbReference type="Proteomes" id="UP000231358">
    <property type="component" value="Unassembled WGS sequence"/>
</dbReference>
<proteinExistence type="predicted"/>
<evidence type="ECO:0000313" key="2">
    <source>
        <dbReference type="Proteomes" id="UP000231358"/>
    </source>
</evidence>
<name>A0A2G7FP42_9EURO</name>
<dbReference type="Gene3D" id="3.40.50.300">
    <property type="entry name" value="P-loop containing nucleotide triphosphate hydrolases"/>
    <property type="match status" value="1"/>
</dbReference>
<accession>A0A2G7FP42</accession>
<sequence length="248" mass="27540">MQEVSIDYGVYHSGWNLTDRGKLIEKFNHSPSECMVLINSFSVNSAGLNLQNQCRNVHLFSPTTSKASRIVLVYEYIVEDPVYPTSPSNDAPSAAVDPPKLIVLNNSVERIPDAATVNNSDNKKPTLPKKTLQKQIISKGTDNYLRVTQGITRPVDEYSKLQTMLDLPRRATASTLITPAQTPNVDETEDKGPCGNTDLTRWVIRDKELICLGPGEELRANDIQDLEVVFDRVIKAIEGEQEDAEDVA</sequence>
<comment type="caution">
    <text evidence="1">The sequence shown here is derived from an EMBL/GenBank/DDBJ whole genome shotgun (WGS) entry which is preliminary data.</text>
</comment>
<dbReference type="EMBL" id="NEXV01000528">
    <property type="protein sequence ID" value="PIG82055.1"/>
    <property type="molecule type" value="Genomic_DNA"/>
</dbReference>
<keyword evidence="2" id="KW-1185">Reference proteome</keyword>
<protein>
    <submittedName>
        <fullName evidence="1">Uncharacterized protein</fullName>
    </submittedName>
</protein>
<dbReference type="AlphaFoldDB" id="A0A2G7FP42"/>
<evidence type="ECO:0000313" key="1">
    <source>
        <dbReference type="EMBL" id="PIG82055.1"/>
    </source>
</evidence>
<dbReference type="InterPro" id="IPR027417">
    <property type="entry name" value="P-loop_NTPase"/>
</dbReference>
<dbReference type="STRING" id="656916.A0A2G7FP42"/>
<reference evidence="1 2" key="1">
    <citation type="submission" date="2017-05" db="EMBL/GenBank/DDBJ databases">
        <title>Genome sequence for an aflatoxigenic pathogen of Argentinian peanut, Aspergillus arachidicola.</title>
        <authorList>
            <person name="Moore G."/>
            <person name="Beltz S.B."/>
            <person name="Mack B.M."/>
        </authorList>
    </citation>
    <scope>NUCLEOTIDE SEQUENCE [LARGE SCALE GENOMIC DNA]</scope>
    <source>
        <strain evidence="1 2">CBS 117610</strain>
    </source>
</reference>
<organism evidence="1 2">
    <name type="scientific">Aspergillus arachidicola</name>
    <dbReference type="NCBI Taxonomy" id="656916"/>
    <lineage>
        <taxon>Eukaryota</taxon>
        <taxon>Fungi</taxon>
        <taxon>Dikarya</taxon>
        <taxon>Ascomycota</taxon>
        <taxon>Pezizomycotina</taxon>
        <taxon>Eurotiomycetes</taxon>
        <taxon>Eurotiomycetidae</taxon>
        <taxon>Eurotiales</taxon>
        <taxon>Aspergillaceae</taxon>
        <taxon>Aspergillus</taxon>
        <taxon>Aspergillus subgen. Circumdati</taxon>
    </lineage>
</organism>